<feature type="compositionally biased region" description="Acidic residues" evidence="2">
    <location>
        <begin position="647"/>
        <end position="670"/>
    </location>
</feature>
<comment type="subcellular location">
    <subcellularLocation>
        <location evidence="1">Cytoplasm</location>
        <location evidence="1">Cytoskeleton</location>
        <location evidence="1">Cilium axoneme</location>
    </subcellularLocation>
</comment>
<evidence type="ECO:0000313" key="3">
    <source>
        <dbReference type="EMBL" id="KXZ45185.1"/>
    </source>
</evidence>
<name>A0A150G6M7_GONPE</name>
<protein>
    <submittedName>
        <fullName evidence="3">Uncharacterized protein</fullName>
    </submittedName>
</protein>
<evidence type="ECO:0000313" key="4">
    <source>
        <dbReference type="Proteomes" id="UP000075714"/>
    </source>
</evidence>
<dbReference type="AlphaFoldDB" id="A0A150G6M7"/>
<feature type="compositionally biased region" description="Gly residues" evidence="2">
    <location>
        <begin position="760"/>
        <end position="778"/>
    </location>
</feature>
<reference evidence="4" key="1">
    <citation type="journal article" date="2016" name="Nat. Commun.">
        <title>The Gonium pectorale genome demonstrates co-option of cell cycle regulation during the evolution of multicellularity.</title>
        <authorList>
            <person name="Hanschen E.R."/>
            <person name="Marriage T.N."/>
            <person name="Ferris P.J."/>
            <person name="Hamaji T."/>
            <person name="Toyoda A."/>
            <person name="Fujiyama A."/>
            <person name="Neme R."/>
            <person name="Noguchi H."/>
            <person name="Minakuchi Y."/>
            <person name="Suzuki M."/>
            <person name="Kawai-Toyooka H."/>
            <person name="Smith D.R."/>
            <person name="Sparks H."/>
            <person name="Anderson J."/>
            <person name="Bakaric R."/>
            <person name="Luria V."/>
            <person name="Karger A."/>
            <person name="Kirschner M.W."/>
            <person name="Durand P.M."/>
            <person name="Michod R.E."/>
            <person name="Nozaki H."/>
            <person name="Olson B.J."/>
        </authorList>
    </citation>
    <scope>NUCLEOTIDE SEQUENCE [LARGE SCALE GENOMIC DNA]</scope>
    <source>
        <strain evidence="4">NIES-2863</strain>
    </source>
</reference>
<dbReference type="SUPFAM" id="SSF52047">
    <property type="entry name" value="RNI-like"/>
    <property type="match status" value="1"/>
</dbReference>
<feature type="compositionally biased region" description="Low complexity" evidence="2">
    <location>
        <begin position="727"/>
        <end position="742"/>
    </location>
</feature>
<dbReference type="Gene3D" id="3.80.10.10">
    <property type="entry name" value="Ribonuclease Inhibitor"/>
    <property type="match status" value="2"/>
</dbReference>
<keyword evidence="4" id="KW-1185">Reference proteome</keyword>
<dbReference type="GO" id="GO:0005930">
    <property type="term" value="C:axoneme"/>
    <property type="evidence" value="ECO:0007669"/>
    <property type="project" value="UniProtKB-SubCell"/>
</dbReference>
<feature type="region of interest" description="Disordered" evidence="2">
    <location>
        <begin position="1"/>
        <end position="72"/>
    </location>
</feature>
<comment type="caution">
    <text evidence="3">The sequence shown here is derived from an EMBL/GenBank/DDBJ whole genome shotgun (WGS) entry which is preliminary data.</text>
</comment>
<dbReference type="Proteomes" id="UP000075714">
    <property type="component" value="Unassembled WGS sequence"/>
</dbReference>
<dbReference type="EMBL" id="LSYV01000058">
    <property type="protein sequence ID" value="KXZ45185.1"/>
    <property type="molecule type" value="Genomic_DNA"/>
</dbReference>
<feature type="region of interest" description="Disordered" evidence="2">
    <location>
        <begin position="714"/>
        <end position="836"/>
    </location>
</feature>
<evidence type="ECO:0000256" key="1">
    <source>
        <dbReference type="ARBA" id="ARBA00004430"/>
    </source>
</evidence>
<evidence type="ECO:0000256" key="2">
    <source>
        <dbReference type="SAM" id="MobiDB-lite"/>
    </source>
</evidence>
<feature type="region of interest" description="Disordered" evidence="2">
    <location>
        <begin position="642"/>
        <end position="679"/>
    </location>
</feature>
<organism evidence="3 4">
    <name type="scientific">Gonium pectorale</name>
    <name type="common">Green alga</name>
    <dbReference type="NCBI Taxonomy" id="33097"/>
    <lineage>
        <taxon>Eukaryota</taxon>
        <taxon>Viridiplantae</taxon>
        <taxon>Chlorophyta</taxon>
        <taxon>core chlorophytes</taxon>
        <taxon>Chlorophyceae</taxon>
        <taxon>CS clade</taxon>
        <taxon>Chlamydomonadales</taxon>
        <taxon>Volvocaceae</taxon>
        <taxon>Gonium</taxon>
    </lineage>
</organism>
<dbReference type="InterPro" id="IPR032675">
    <property type="entry name" value="LRR_dom_sf"/>
</dbReference>
<sequence length="836" mass="85834">MTEATQQTSQFANTPGPPTPASGTSVRARNNVSLRPPPFLTQPHKKSQQHPQHPSADELRAPKATRDGSPSPRILEVYAYARDALDPASRAAFRTTCREAREAVDRATDRLRAPSSYCGRSLRGAGTDPRVGAGGGQVGHHHPGLTAFFLPVGEMERALRGIVLDRGCRPATLVLDLQVGWWGLHDAAGLTSLRLTNFNFTADAVTAVAAAAPALTSLNAVRCGLAGLHALLDAHPHLRNHLRNVTLRRCGAWPECLGASLARCHHLTDLTLPLERDIVSGGAIDALHRLTQLRCLDLSPAGPSRRAAEAATAALVQLSGLTQLLAQEAPLVALVPALRHLKGLRALSVGPIACTEAEVAVLTGLTALTWLRLLRIKLPASAPLAAAGGAVGVAAAAGGLGEKYGSAKSLAGPAVGNGLCVPLPPALRELHIEDGAAPAVLAALALPPTLTYLFADVTVPYDEYADEELRLLPAAASALAVAVSRFAERLGPSCSLDVRGPVDVGRLGPPAGCLAGHGLWMSSLGLLHGLRRLGLSGLRLEVADVSALANALPTTLEALQFDDCTLPIAGVGCLAPLRRLRSLELCHADAWSNQEAVSGVMLALLCSLPRLRHLGFVCSLSPASRGALRWLRRELPCLGRDPRVVEEPEDSEAGEEEEGEGGEFGEDEEDGVGRGGAGWGLNTRGGLLAGAGEGDSMEWEALGIEMRNVEGRGVVEEEEEQGGGALGVQSGSAGVAGGAAAVEAEEEEEQTDSGPRADSGNGGRGGGGGGAVGAGGGAAAAAPADAGPGGSEAFRQARAAAAASVAGAVGSDGGYESDSDSSDRPDRLQSSEGSSD</sequence>
<feature type="compositionally biased region" description="Basic and acidic residues" evidence="2">
    <location>
        <begin position="55"/>
        <end position="66"/>
    </location>
</feature>
<proteinExistence type="predicted"/>
<accession>A0A150G6M7</accession>
<dbReference type="OrthoDB" id="550700at2759"/>
<gene>
    <name evidence="3" type="ORF">GPECTOR_57g475</name>
</gene>
<feature type="compositionally biased region" description="Low complexity" evidence="2">
    <location>
        <begin position="779"/>
        <end position="809"/>
    </location>
</feature>
<feature type="compositionally biased region" description="Polar residues" evidence="2">
    <location>
        <begin position="1"/>
        <end position="13"/>
    </location>
</feature>